<accession>A0AAE1XQB4</accession>
<protein>
    <submittedName>
        <fullName evidence="2">Uncharacterized protein</fullName>
    </submittedName>
</protein>
<dbReference type="Proteomes" id="UP001293254">
    <property type="component" value="Unassembled WGS sequence"/>
</dbReference>
<evidence type="ECO:0000313" key="3">
    <source>
        <dbReference type="Proteomes" id="UP001293254"/>
    </source>
</evidence>
<evidence type="ECO:0000313" key="2">
    <source>
        <dbReference type="EMBL" id="KAK4416048.1"/>
    </source>
</evidence>
<gene>
    <name evidence="2" type="ORF">Salat_2712200</name>
</gene>
<feature type="region of interest" description="Disordered" evidence="1">
    <location>
        <begin position="7"/>
        <end position="34"/>
    </location>
</feature>
<organism evidence="2 3">
    <name type="scientific">Sesamum alatum</name>
    <dbReference type="NCBI Taxonomy" id="300844"/>
    <lineage>
        <taxon>Eukaryota</taxon>
        <taxon>Viridiplantae</taxon>
        <taxon>Streptophyta</taxon>
        <taxon>Embryophyta</taxon>
        <taxon>Tracheophyta</taxon>
        <taxon>Spermatophyta</taxon>
        <taxon>Magnoliopsida</taxon>
        <taxon>eudicotyledons</taxon>
        <taxon>Gunneridae</taxon>
        <taxon>Pentapetalae</taxon>
        <taxon>asterids</taxon>
        <taxon>lamiids</taxon>
        <taxon>Lamiales</taxon>
        <taxon>Pedaliaceae</taxon>
        <taxon>Sesamum</taxon>
    </lineage>
</organism>
<reference evidence="2" key="2">
    <citation type="journal article" date="2024" name="Plant">
        <title>Genomic evolution and insights into agronomic trait innovations of Sesamum species.</title>
        <authorList>
            <person name="Miao H."/>
            <person name="Wang L."/>
            <person name="Qu L."/>
            <person name="Liu H."/>
            <person name="Sun Y."/>
            <person name="Le M."/>
            <person name="Wang Q."/>
            <person name="Wei S."/>
            <person name="Zheng Y."/>
            <person name="Lin W."/>
            <person name="Duan Y."/>
            <person name="Cao H."/>
            <person name="Xiong S."/>
            <person name="Wang X."/>
            <person name="Wei L."/>
            <person name="Li C."/>
            <person name="Ma Q."/>
            <person name="Ju M."/>
            <person name="Zhao R."/>
            <person name="Li G."/>
            <person name="Mu C."/>
            <person name="Tian Q."/>
            <person name="Mei H."/>
            <person name="Zhang T."/>
            <person name="Gao T."/>
            <person name="Zhang H."/>
        </authorList>
    </citation>
    <scope>NUCLEOTIDE SEQUENCE</scope>
    <source>
        <strain evidence="2">3651</strain>
    </source>
</reference>
<keyword evidence="3" id="KW-1185">Reference proteome</keyword>
<dbReference type="AlphaFoldDB" id="A0AAE1XQB4"/>
<dbReference type="EMBL" id="JACGWO010000011">
    <property type="protein sequence ID" value="KAK4416048.1"/>
    <property type="molecule type" value="Genomic_DNA"/>
</dbReference>
<evidence type="ECO:0000256" key="1">
    <source>
        <dbReference type="SAM" id="MobiDB-lite"/>
    </source>
</evidence>
<proteinExistence type="predicted"/>
<comment type="caution">
    <text evidence="2">The sequence shown here is derived from an EMBL/GenBank/DDBJ whole genome shotgun (WGS) entry which is preliminary data.</text>
</comment>
<reference evidence="2" key="1">
    <citation type="submission" date="2020-06" db="EMBL/GenBank/DDBJ databases">
        <authorList>
            <person name="Li T."/>
            <person name="Hu X."/>
            <person name="Zhang T."/>
            <person name="Song X."/>
            <person name="Zhang H."/>
            <person name="Dai N."/>
            <person name="Sheng W."/>
            <person name="Hou X."/>
            <person name="Wei L."/>
        </authorList>
    </citation>
    <scope>NUCLEOTIDE SEQUENCE</scope>
    <source>
        <strain evidence="2">3651</strain>
        <tissue evidence="2">Leaf</tissue>
    </source>
</reference>
<name>A0AAE1XQB4_9LAMI</name>
<sequence length="161" mass="16918">MIIQLAFSTTKRSKTQADQTVRSKEVSQPQEAGNEDLRLVLNTKRKGKKVVFANDPHNAGNEYGNSSNIGAVNIGTSEVPPGNTKTASSTLNDEINSVHDLESEHITSDNPVAVTGIDNTAEYNNAGHVKGGNIVGGISVVDNSAVDNLVVDVGSYNAAVD</sequence>
<feature type="compositionally biased region" description="Polar residues" evidence="1">
    <location>
        <begin position="7"/>
        <end position="31"/>
    </location>
</feature>